<dbReference type="SUPFAM" id="SSF81383">
    <property type="entry name" value="F-box domain"/>
    <property type="match status" value="1"/>
</dbReference>
<organism evidence="1 2">
    <name type="scientific">Aureobasidium subglaciale (strain EXF-2481)</name>
    <name type="common">Aureobasidium pullulans var. subglaciale</name>
    <dbReference type="NCBI Taxonomy" id="1043005"/>
    <lineage>
        <taxon>Eukaryota</taxon>
        <taxon>Fungi</taxon>
        <taxon>Dikarya</taxon>
        <taxon>Ascomycota</taxon>
        <taxon>Pezizomycotina</taxon>
        <taxon>Dothideomycetes</taxon>
        <taxon>Dothideomycetidae</taxon>
        <taxon>Dothideales</taxon>
        <taxon>Saccotheciaceae</taxon>
        <taxon>Aureobasidium</taxon>
    </lineage>
</organism>
<reference evidence="1 2" key="1">
    <citation type="journal article" date="2014" name="BMC Genomics">
        <title>Genome sequencing of four Aureobasidium pullulans varieties: biotechnological potential, stress tolerance, and description of new species.</title>
        <authorList>
            <person name="Gostin Ar C."/>
            <person name="Ohm R.A."/>
            <person name="Kogej T."/>
            <person name="Sonjak S."/>
            <person name="Turk M."/>
            <person name="Zajc J."/>
            <person name="Zalar P."/>
            <person name="Grube M."/>
            <person name="Sun H."/>
            <person name="Han J."/>
            <person name="Sharma A."/>
            <person name="Chiniquy J."/>
            <person name="Ngan C.Y."/>
            <person name="Lipzen A."/>
            <person name="Barry K."/>
            <person name="Grigoriev I.V."/>
            <person name="Gunde-Cimerman N."/>
        </authorList>
    </citation>
    <scope>NUCLEOTIDE SEQUENCE [LARGE SCALE GENOMIC DNA]</scope>
    <source>
        <strain evidence="1 2">EXF-2481</strain>
    </source>
</reference>
<dbReference type="HOGENOM" id="CLU_785223_0_0_1"/>
<dbReference type="Proteomes" id="UP000030641">
    <property type="component" value="Unassembled WGS sequence"/>
</dbReference>
<evidence type="ECO:0000313" key="1">
    <source>
        <dbReference type="EMBL" id="KEQ99542.1"/>
    </source>
</evidence>
<dbReference type="AlphaFoldDB" id="A0A074YZG9"/>
<evidence type="ECO:0008006" key="3">
    <source>
        <dbReference type="Google" id="ProtNLM"/>
    </source>
</evidence>
<gene>
    <name evidence="1" type="ORF">AUEXF2481DRAFT_25439</name>
</gene>
<dbReference type="OrthoDB" id="5422579at2759"/>
<evidence type="ECO:0000313" key="2">
    <source>
        <dbReference type="Proteomes" id="UP000030641"/>
    </source>
</evidence>
<protein>
    <recommendedName>
        <fullName evidence="3">F-box domain-containing protein</fullName>
    </recommendedName>
</protein>
<proteinExistence type="predicted"/>
<keyword evidence="2" id="KW-1185">Reference proteome</keyword>
<dbReference type="CDD" id="cd09917">
    <property type="entry name" value="F-box_SF"/>
    <property type="match status" value="1"/>
</dbReference>
<dbReference type="InParanoid" id="A0A074YZG9"/>
<dbReference type="InterPro" id="IPR036047">
    <property type="entry name" value="F-box-like_dom_sf"/>
</dbReference>
<name>A0A074YZG9_AURSE</name>
<dbReference type="RefSeq" id="XP_013348005.1">
    <property type="nucleotide sequence ID" value="XM_013492551.1"/>
</dbReference>
<sequence>MTSFLTNTFTPTRPLPVSRIACVWSWTYWLLTGTLPFPSRYILTARTHTPTTALLTHLNRYTSTTNMDSLPLELKQRVCSYLTPRDLKLLRLASKVCSIAACRHIMPRVFLHNHPNSFQEIKDIAEHPILSQRITTLVIDTSRFRSCPISKQWSALYIEAEEYIPDWADFEPPNAAQEQTDARSERALRRAKASYQQAVGNAPYTAEDLEGDWNAYQSVAGAQSQPSAKVAMLDSIAVAFKAFSRLVDLVIAHGRWDNFDTGRRARIFGDFPNSIHALKIIRPWRLEHGLQATRYSLGELIEAAGQNDRVLHSLVMIDAPFSPDQSVLPERVFTNLKHLRYKADPNFTENQTF</sequence>
<dbReference type="EMBL" id="KL584750">
    <property type="protein sequence ID" value="KEQ99542.1"/>
    <property type="molecule type" value="Genomic_DNA"/>
</dbReference>
<accession>A0A074YZG9</accession>
<dbReference type="STRING" id="1043005.A0A074YZG9"/>
<dbReference type="GeneID" id="25362992"/>